<keyword evidence="9" id="KW-0472">Membrane</keyword>
<evidence type="ECO:0000313" key="13">
    <source>
        <dbReference type="Proteomes" id="UP000294650"/>
    </source>
</evidence>
<keyword evidence="4" id="KW-0813">Transport</keyword>
<dbReference type="AlphaFoldDB" id="A0A4V2V2W3"/>
<keyword evidence="8" id="KW-0653">Protein transport</keyword>
<dbReference type="Gene3D" id="1.10.287.1700">
    <property type="match status" value="1"/>
</dbReference>
<evidence type="ECO:0000256" key="4">
    <source>
        <dbReference type="ARBA" id="ARBA00022448"/>
    </source>
</evidence>
<evidence type="ECO:0000256" key="10">
    <source>
        <dbReference type="ARBA" id="ARBA00023225"/>
    </source>
</evidence>
<dbReference type="EMBL" id="SMAN01000001">
    <property type="protein sequence ID" value="TCT26771.1"/>
    <property type="molecule type" value="Genomic_DNA"/>
</dbReference>
<keyword evidence="10" id="KW-1006">Bacterial flagellum protein export</keyword>
<evidence type="ECO:0000256" key="6">
    <source>
        <dbReference type="ARBA" id="ARBA00022500"/>
    </source>
</evidence>
<dbReference type="InterPro" id="IPR052570">
    <property type="entry name" value="FliJ"/>
</dbReference>
<dbReference type="PANTHER" id="PTHR38786">
    <property type="entry name" value="FLAGELLAR FLIJ PROTEIN"/>
    <property type="match status" value="1"/>
</dbReference>
<dbReference type="GO" id="GO:0009288">
    <property type="term" value="C:bacterial-type flagellum"/>
    <property type="evidence" value="ECO:0007669"/>
    <property type="project" value="InterPro"/>
</dbReference>
<dbReference type="GO" id="GO:0005886">
    <property type="term" value="C:plasma membrane"/>
    <property type="evidence" value="ECO:0007669"/>
    <property type="project" value="UniProtKB-SubCell"/>
</dbReference>
<keyword evidence="11" id="KW-0175">Coiled coil</keyword>
<proteinExistence type="inferred from homology"/>
<evidence type="ECO:0000256" key="2">
    <source>
        <dbReference type="ARBA" id="ARBA00010004"/>
    </source>
</evidence>
<keyword evidence="12" id="KW-0282">Flagellum</keyword>
<evidence type="ECO:0000313" key="12">
    <source>
        <dbReference type="EMBL" id="TCT26771.1"/>
    </source>
</evidence>
<dbReference type="Proteomes" id="UP000294650">
    <property type="component" value="Unassembled WGS sequence"/>
</dbReference>
<evidence type="ECO:0000256" key="5">
    <source>
        <dbReference type="ARBA" id="ARBA00022475"/>
    </source>
</evidence>
<evidence type="ECO:0000256" key="1">
    <source>
        <dbReference type="ARBA" id="ARBA00004413"/>
    </source>
</evidence>
<keyword evidence="13" id="KW-1185">Reference proteome</keyword>
<sequence>MAQMEVFEKILHVREKEKDDAHREYKQAVDDFETAATELYHLLKEKEDLEDQLNQNMKRSMSVQEMNSYHQYITQLENKIIRIQSNVQKARKVMDQKHLVLNEAYIEMKKFEKVLDHKKEKFQEEIAKNEKNTMDDISVLQFIQKRNR</sequence>
<dbReference type="GO" id="GO:0006935">
    <property type="term" value="P:chemotaxis"/>
    <property type="evidence" value="ECO:0007669"/>
    <property type="project" value="UniProtKB-KW"/>
</dbReference>
<dbReference type="InterPro" id="IPR053716">
    <property type="entry name" value="Flag_assembly_chemotaxis_eff"/>
</dbReference>
<evidence type="ECO:0000256" key="9">
    <source>
        <dbReference type="ARBA" id="ARBA00023136"/>
    </source>
</evidence>
<reference evidence="12 13" key="1">
    <citation type="submission" date="2019-03" db="EMBL/GenBank/DDBJ databases">
        <title>Genomic Encyclopedia of Type Strains, Phase IV (KMG-IV): sequencing the most valuable type-strain genomes for metagenomic binning, comparative biology and taxonomic classification.</title>
        <authorList>
            <person name="Goeker M."/>
        </authorList>
    </citation>
    <scope>NUCLEOTIDE SEQUENCE [LARGE SCALE GENOMIC DNA]</scope>
    <source>
        <strain evidence="12 13">DSM 25894</strain>
    </source>
</reference>
<protein>
    <recommendedName>
        <fullName evidence="3">Flagellar FliJ protein</fullName>
    </recommendedName>
</protein>
<name>A0A4V2V2W3_9BACI</name>
<keyword evidence="7" id="KW-1005">Bacterial flagellum biogenesis</keyword>
<evidence type="ECO:0000256" key="11">
    <source>
        <dbReference type="SAM" id="Coils"/>
    </source>
</evidence>
<dbReference type="OrthoDB" id="2968361at2"/>
<dbReference type="NCBIfam" id="TIGR02473">
    <property type="entry name" value="flagell_FliJ"/>
    <property type="match status" value="1"/>
</dbReference>
<dbReference type="GO" id="GO:0071973">
    <property type="term" value="P:bacterial-type flagellum-dependent cell motility"/>
    <property type="evidence" value="ECO:0007669"/>
    <property type="project" value="InterPro"/>
</dbReference>
<gene>
    <name evidence="12" type="ORF">EDD68_101124</name>
</gene>
<keyword evidence="6" id="KW-0145">Chemotaxis</keyword>
<accession>A0A4V2V2W3</accession>
<comment type="subcellular location">
    <subcellularLocation>
        <location evidence="1">Cell membrane</location>
        <topology evidence="1">Peripheral membrane protein</topology>
        <orientation evidence="1">Cytoplasmic side</orientation>
    </subcellularLocation>
</comment>
<feature type="coiled-coil region" evidence="11">
    <location>
        <begin position="39"/>
        <end position="121"/>
    </location>
</feature>
<dbReference type="InterPro" id="IPR012823">
    <property type="entry name" value="Flagell_FliJ"/>
</dbReference>
<evidence type="ECO:0000256" key="8">
    <source>
        <dbReference type="ARBA" id="ARBA00022927"/>
    </source>
</evidence>
<dbReference type="RefSeq" id="WP_132370098.1">
    <property type="nucleotide sequence ID" value="NZ_SMAN01000001.1"/>
</dbReference>
<organism evidence="12 13">
    <name type="scientific">Melghiribacillus thermohalophilus</name>
    <dbReference type="NCBI Taxonomy" id="1324956"/>
    <lineage>
        <taxon>Bacteria</taxon>
        <taxon>Bacillati</taxon>
        <taxon>Bacillota</taxon>
        <taxon>Bacilli</taxon>
        <taxon>Bacillales</taxon>
        <taxon>Bacillaceae</taxon>
        <taxon>Melghiribacillus</taxon>
    </lineage>
</organism>
<dbReference type="GO" id="GO:0044781">
    <property type="term" value="P:bacterial-type flagellum organization"/>
    <property type="evidence" value="ECO:0007669"/>
    <property type="project" value="UniProtKB-KW"/>
</dbReference>
<dbReference type="PANTHER" id="PTHR38786:SF1">
    <property type="entry name" value="FLAGELLAR FLIJ PROTEIN"/>
    <property type="match status" value="1"/>
</dbReference>
<keyword evidence="5" id="KW-1003">Cell membrane</keyword>
<dbReference type="GO" id="GO:0015031">
    <property type="term" value="P:protein transport"/>
    <property type="evidence" value="ECO:0007669"/>
    <property type="project" value="UniProtKB-KW"/>
</dbReference>
<evidence type="ECO:0000256" key="7">
    <source>
        <dbReference type="ARBA" id="ARBA00022795"/>
    </source>
</evidence>
<keyword evidence="12" id="KW-0966">Cell projection</keyword>
<keyword evidence="12" id="KW-0969">Cilium</keyword>
<comment type="similarity">
    <text evidence="2">Belongs to the FliJ family.</text>
</comment>
<dbReference type="Pfam" id="PF02050">
    <property type="entry name" value="FliJ"/>
    <property type="match status" value="1"/>
</dbReference>
<evidence type="ECO:0000256" key="3">
    <source>
        <dbReference type="ARBA" id="ARBA00020392"/>
    </source>
</evidence>
<comment type="caution">
    <text evidence="12">The sequence shown here is derived from an EMBL/GenBank/DDBJ whole genome shotgun (WGS) entry which is preliminary data.</text>
</comment>